<proteinExistence type="predicted"/>
<feature type="compositionally biased region" description="Pro residues" evidence="1">
    <location>
        <begin position="28"/>
        <end position="45"/>
    </location>
</feature>
<feature type="transmembrane region" description="Helical" evidence="2">
    <location>
        <begin position="273"/>
        <end position="292"/>
    </location>
</feature>
<feature type="transmembrane region" description="Helical" evidence="2">
    <location>
        <begin position="82"/>
        <end position="102"/>
    </location>
</feature>
<dbReference type="AlphaFoldDB" id="A0AA40BXW9"/>
<keyword evidence="2" id="KW-0472">Membrane</keyword>
<dbReference type="Proteomes" id="UP001175000">
    <property type="component" value="Unassembled WGS sequence"/>
</dbReference>
<feature type="compositionally biased region" description="Basic and acidic residues" evidence="1">
    <location>
        <begin position="1"/>
        <end position="10"/>
    </location>
</feature>
<feature type="transmembrane region" description="Helical" evidence="2">
    <location>
        <begin position="154"/>
        <end position="176"/>
    </location>
</feature>
<keyword evidence="2" id="KW-0812">Transmembrane</keyword>
<comment type="caution">
    <text evidence="3">The sequence shown here is derived from an EMBL/GenBank/DDBJ whole genome shotgun (WGS) entry which is preliminary data.</text>
</comment>
<feature type="compositionally biased region" description="Polar residues" evidence="1">
    <location>
        <begin position="11"/>
        <end position="24"/>
    </location>
</feature>
<feature type="transmembrane region" description="Helical" evidence="2">
    <location>
        <begin position="188"/>
        <end position="205"/>
    </location>
</feature>
<organism evidence="3 4">
    <name type="scientific">Immersiella caudata</name>
    <dbReference type="NCBI Taxonomy" id="314043"/>
    <lineage>
        <taxon>Eukaryota</taxon>
        <taxon>Fungi</taxon>
        <taxon>Dikarya</taxon>
        <taxon>Ascomycota</taxon>
        <taxon>Pezizomycotina</taxon>
        <taxon>Sordariomycetes</taxon>
        <taxon>Sordariomycetidae</taxon>
        <taxon>Sordariales</taxon>
        <taxon>Lasiosphaeriaceae</taxon>
        <taxon>Immersiella</taxon>
    </lineage>
</organism>
<feature type="region of interest" description="Disordered" evidence="1">
    <location>
        <begin position="1"/>
        <end position="55"/>
    </location>
</feature>
<dbReference type="PANTHER" id="PTHR42024">
    <property type="entry name" value="AMINO ACID PERMEASE_ SLC12A DOMAIN-CONTAINING PROTEIN"/>
    <property type="match status" value="1"/>
</dbReference>
<evidence type="ECO:0000256" key="1">
    <source>
        <dbReference type="SAM" id="MobiDB-lite"/>
    </source>
</evidence>
<keyword evidence="2" id="KW-1133">Transmembrane helix</keyword>
<sequence>MALAPDERSYPESTSTVQTSSNFNEKAPLPPDAPLSPIPTAPDPGNPTSSSSENEVIPVTATEVLPGLPRLNYNLWNYRKKLFIVTTLLAVESSIVPIALYYGLVFGTTLRQGIAFAIITSFFGIVSGLEFGLRSLKLISKKDTYRPLGAKGRWKFDFTHMTLSFGYTIITALLIAASIPRPPLVKPLAIPLSLFFLQMGAQLVWSGWMSAMHKPAPCKISSWEKGERTPPLVYTLVEDIVAVDGGAGKEYREALKARYQTSKMFRRMIADQNWFWGFGSLACGGGTMAAVWVPAKEIAYGLGWGIPLIFSLVWTWITVVWVRGALRKEKKMWIGKPRSSMVPREALSH</sequence>
<evidence type="ECO:0000256" key="2">
    <source>
        <dbReference type="SAM" id="Phobius"/>
    </source>
</evidence>
<accession>A0AA40BXW9</accession>
<reference evidence="3" key="1">
    <citation type="submission" date="2023-06" db="EMBL/GenBank/DDBJ databases">
        <title>Genome-scale phylogeny and comparative genomics of the fungal order Sordariales.</title>
        <authorList>
            <consortium name="Lawrence Berkeley National Laboratory"/>
            <person name="Hensen N."/>
            <person name="Bonometti L."/>
            <person name="Westerberg I."/>
            <person name="Brannstrom I.O."/>
            <person name="Guillou S."/>
            <person name="Cros-Aarteil S."/>
            <person name="Calhoun S."/>
            <person name="Haridas S."/>
            <person name="Kuo A."/>
            <person name="Mondo S."/>
            <person name="Pangilinan J."/>
            <person name="Riley R."/>
            <person name="Labutti K."/>
            <person name="Andreopoulos B."/>
            <person name="Lipzen A."/>
            <person name="Chen C."/>
            <person name="Yanf M."/>
            <person name="Daum C."/>
            <person name="Ng V."/>
            <person name="Clum A."/>
            <person name="Steindorff A."/>
            <person name="Ohm R."/>
            <person name="Martin F."/>
            <person name="Silar P."/>
            <person name="Natvig D."/>
            <person name="Lalanne C."/>
            <person name="Gautier V."/>
            <person name="Ament-Velasquez S.L."/>
            <person name="Kruys A."/>
            <person name="Hutchinson M.I."/>
            <person name="Powell A.J."/>
            <person name="Barry K."/>
            <person name="Miller A.N."/>
            <person name="Grigoriev I.V."/>
            <person name="Debuchy R."/>
            <person name="Gladieux P."/>
            <person name="Thoren M.H."/>
            <person name="Johannesson H."/>
        </authorList>
    </citation>
    <scope>NUCLEOTIDE SEQUENCE</scope>
    <source>
        <strain evidence="3">CBS 606.72</strain>
    </source>
</reference>
<evidence type="ECO:0000313" key="4">
    <source>
        <dbReference type="Proteomes" id="UP001175000"/>
    </source>
</evidence>
<gene>
    <name evidence="3" type="ORF">B0T14DRAFT_525615</name>
</gene>
<dbReference type="EMBL" id="JAULSU010000005">
    <property type="protein sequence ID" value="KAK0617647.1"/>
    <property type="molecule type" value="Genomic_DNA"/>
</dbReference>
<name>A0AA40BXW9_9PEZI</name>
<keyword evidence="4" id="KW-1185">Reference proteome</keyword>
<dbReference type="PANTHER" id="PTHR42024:SF1">
    <property type="entry name" value="AMINO ACID PERMEASE_ SLC12A DOMAIN-CONTAINING PROTEIN"/>
    <property type="match status" value="1"/>
</dbReference>
<feature type="transmembrane region" description="Helical" evidence="2">
    <location>
        <begin position="114"/>
        <end position="133"/>
    </location>
</feature>
<protein>
    <submittedName>
        <fullName evidence="3">Uncharacterized protein</fullName>
    </submittedName>
</protein>
<feature type="transmembrane region" description="Helical" evidence="2">
    <location>
        <begin position="298"/>
        <end position="322"/>
    </location>
</feature>
<evidence type="ECO:0000313" key="3">
    <source>
        <dbReference type="EMBL" id="KAK0617647.1"/>
    </source>
</evidence>